<dbReference type="InterPro" id="IPR010310">
    <property type="entry name" value="T7SS_ESAT-6-like"/>
</dbReference>
<dbReference type="SUPFAM" id="SSF140453">
    <property type="entry name" value="EsxAB dimer-like"/>
    <property type="match status" value="1"/>
</dbReference>
<proteinExistence type="predicted"/>
<name>A0ABV1SV82_9ACTN</name>
<evidence type="ECO:0008006" key="3">
    <source>
        <dbReference type="Google" id="ProtNLM"/>
    </source>
</evidence>
<organism evidence="1 2">
    <name type="scientific">Streptomyces violaceorubidus</name>
    <dbReference type="NCBI Taxonomy" id="284042"/>
    <lineage>
        <taxon>Bacteria</taxon>
        <taxon>Bacillati</taxon>
        <taxon>Actinomycetota</taxon>
        <taxon>Actinomycetes</taxon>
        <taxon>Kitasatosporales</taxon>
        <taxon>Streptomycetaceae</taxon>
        <taxon>Streptomyces</taxon>
    </lineage>
</organism>
<evidence type="ECO:0000313" key="1">
    <source>
        <dbReference type="EMBL" id="MER6165620.1"/>
    </source>
</evidence>
<dbReference type="EMBL" id="JBEOZY010000010">
    <property type="protein sequence ID" value="MER6165620.1"/>
    <property type="molecule type" value="Genomic_DNA"/>
</dbReference>
<dbReference type="Gene3D" id="1.10.287.1060">
    <property type="entry name" value="ESAT-6-like"/>
    <property type="match status" value="1"/>
</dbReference>
<dbReference type="Proteomes" id="UP001496720">
    <property type="component" value="Unassembled WGS sequence"/>
</dbReference>
<accession>A0ABV1SV82</accession>
<evidence type="ECO:0000313" key="2">
    <source>
        <dbReference type="Proteomes" id="UP001496720"/>
    </source>
</evidence>
<dbReference type="Pfam" id="PF06013">
    <property type="entry name" value="WXG100"/>
    <property type="match status" value="1"/>
</dbReference>
<comment type="caution">
    <text evidence="1">The sequence shown here is derived from an EMBL/GenBank/DDBJ whole genome shotgun (WGS) entry which is preliminary data.</text>
</comment>
<sequence length="113" mass="12096">MAGNLRAAESSATRNGITALESALQGIQRSRQDVETTKMNLASGYQGSDGRAYTELIAQWEGQCNIIEANLNKMIETLNTNDQEVNKNQASANEAIRAASQKSNGAYDALMGA</sequence>
<dbReference type="InterPro" id="IPR036689">
    <property type="entry name" value="ESAT-6-like_sf"/>
</dbReference>
<dbReference type="RefSeq" id="WP_352147395.1">
    <property type="nucleotide sequence ID" value="NZ_JBEOZY010000010.1"/>
</dbReference>
<gene>
    <name evidence="1" type="ORF">ABT188_13755</name>
</gene>
<protein>
    <recommendedName>
        <fullName evidence="3">WXG100 family type VII secretion target</fullName>
    </recommendedName>
</protein>
<reference evidence="1 2" key="1">
    <citation type="submission" date="2024-06" db="EMBL/GenBank/DDBJ databases">
        <title>The Natural Products Discovery Center: Release of the First 8490 Sequenced Strains for Exploring Actinobacteria Biosynthetic Diversity.</title>
        <authorList>
            <person name="Kalkreuter E."/>
            <person name="Kautsar S.A."/>
            <person name="Yang D."/>
            <person name="Bader C.D."/>
            <person name="Teijaro C.N."/>
            <person name="Fluegel L."/>
            <person name="Davis C.M."/>
            <person name="Simpson J.R."/>
            <person name="Lauterbach L."/>
            <person name="Steele A.D."/>
            <person name="Gui C."/>
            <person name="Meng S."/>
            <person name="Li G."/>
            <person name="Viehrig K."/>
            <person name="Ye F."/>
            <person name="Su P."/>
            <person name="Kiefer A.F."/>
            <person name="Nichols A."/>
            <person name="Cepeda A.J."/>
            <person name="Yan W."/>
            <person name="Fan B."/>
            <person name="Jiang Y."/>
            <person name="Adhikari A."/>
            <person name="Zheng C.-J."/>
            <person name="Schuster L."/>
            <person name="Cowan T.M."/>
            <person name="Smanski M.J."/>
            <person name="Chevrette M.G."/>
            <person name="De Carvalho L.P.S."/>
            <person name="Shen B."/>
        </authorList>
    </citation>
    <scope>NUCLEOTIDE SEQUENCE [LARGE SCALE GENOMIC DNA]</scope>
    <source>
        <strain evidence="1 2">NPDC001615</strain>
    </source>
</reference>
<keyword evidence="2" id="KW-1185">Reference proteome</keyword>